<evidence type="ECO:0000256" key="2">
    <source>
        <dbReference type="ARBA" id="ARBA00023002"/>
    </source>
</evidence>
<dbReference type="Proteomes" id="UP000648257">
    <property type="component" value="Unassembled WGS sequence"/>
</dbReference>
<dbReference type="InterPro" id="IPR020904">
    <property type="entry name" value="Sc_DH/Rdtase_CS"/>
</dbReference>
<dbReference type="InterPro" id="IPR002347">
    <property type="entry name" value="SDR_fam"/>
</dbReference>
<evidence type="ECO:0000313" key="3">
    <source>
        <dbReference type="EMBL" id="MBC3806183.1"/>
    </source>
</evidence>
<proteinExistence type="inferred from homology"/>
<gene>
    <name evidence="3" type="ORF">H8K52_02340</name>
</gene>
<dbReference type="Pfam" id="PF13561">
    <property type="entry name" value="adh_short_C2"/>
    <property type="match status" value="1"/>
</dbReference>
<evidence type="ECO:0000256" key="1">
    <source>
        <dbReference type="ARBA" id="ARBA00006484"/>
    </source>
</evidence>
<dbReference type="PRINTS" id="PR00081">
    <property type="entry name" value="GDHRDH"/>
</dbReference>
<comment type="caution">
    <text evidence="3">The sequence shown here is derived from an EMBL/GenBank/DDBJ whole genome shotgun (WGS) entry which is preliminary data.</text>
</comment>
<protein>
    <submittedName>
        <fullName evidence="3">SDR family oxidoreductase</fullName>
    </submittedName>
</protein>
<sequence length="254" mass="26635">MNVSSRASKVALVTGASRGIGAATVLALARDGYAVGINYLSSDSAAQQLLNEVLKLGGRAVLLKADVSQQNEVEQMFLRLDKELGTIDVLVNNVGILLPQSSVVDMDAERILRLLQTNVLSAFLCSKYAIQRMSTQFHGKGGAIVNVSSAAARLGSPNEYVDYAASKGAIDTLTKGLSLELAPQGIRVNCVRPGFIHTDIHAAGGDPQRVDRLSAGIPLGRGGYPNEVAEAICFLASEASSYMTGAFLDIAGGK</sequence>
<keyword evidence="4" id="KW-1185">Reference proteome</keyword>
<reference evidence="3 4" key="1">
    <citation type="submission" date="2020-08" db="EMBL/GenBank/DDBJ databases">
        <title>Novel species isolated from subtropical streams in China.</title>
        <authorList>
            <person name="Lu H."/>
        </authorList>
    </citation>
    <scope>NUCLEOTIDE SEQUENCE [LARGE SCALE GENOMIC DNA]</scope>
    <source>
        <strain evidence="3 4">KACC 16656</strain>
    </source>
</reference>
<dbReference type="PANTHER" id="PTHR43639:SF1">
    <property type="entry name" value="SHORT-CHAIN DEHYDROGENASE_REDUCTASE FAMILY PROTEIN"/>
    <property type="match status" value="1"/>
</dbReference>
<dbReference type="Gene3D" id="3.40.50.720">
    <property type="entry name" value="NAD(P)-binding Rossmann-like Domain"/>
    <property type="match status" value="1"/>
</dbReference>
<evidence type="ECO:0000313" key="4">
    <source>
        <dbReference type="Proteomes" id="UP000648257"/>
    </source>
</evidence>
<accession>A0ABR6X0K2</accession>
<dbReference type="PRINTS" id="PR00080">
    <property type="entry name" value="SDRFAMILY"/>
</dbReference>
<comment type="similarity">
    <text evidence="1">Belongs to the short-chain dehydrogenases/reductases (SDR) family.</text>
</comment>
<dbReference type="EMBL" id="JACOFW010000002">
    <property type="protein sequence ID" value="MBC3806183.1"/>
    <property type="molecule type" value="Genomic_DNA"/>
</dbReference>
<keyword evidence="2" id="KW-0560">Oxidoreductase</keyword>
<dbReference type="InterPro" id="IPR036291">
    <property type="entry name" value="NAD(P)-bd_dom_sf"/>
</dbReference>
<dbReference type="PROSITE" id="PS00061">
    <property type="entry name" value="ADH_SHORT"/>
    <property type="match status" value="1"/>
</dbReference>
<dbReference type="SUPFAM" id="SSF51735">
    <property type="entry name" value="NAD(P)-binding Rossmann-fold domains"/>
    <property type="match status" value="1"/>
</dbReference>
<dbReference type="PANTHER" id="PTHR43639">
    <property type="entry name" value="OXIDOREDUCTASE, SHORT-CHAIN DEHYDROGENASE/REDUCTASE FAMILY (AFU_ORTHOLOGUE AFUA_5G02870)"/>
    <property type="match status" value="1"/>
</dbReference>
<name>A0ABR6X0K2_9BURK</name>
<dbReference type="CDD" id="cd05233">
    <property type="entry name" value="SDR_c"/>
    <property type="match status" value="1"/>
</dbReference>
<organism evidence="3 4">
    <name type="scientific">Undibacterium seohonense</name>
    <dbReference type="NCBI Taxonomy" id="1344950"/>
    <lineage>
        <taxon>Bacteria</taxon>
        <taxon>Pseudomonadati</taxon>
        <taxon>Pseudomonadota</taxon>
        <taxon>Betaproteobacteria</taxon>
        <taxon>Burkholderiales</taxon>
        <taxon>Oxalobacteraceae</taxon>
        <taxon>Undibacterium</taxon>
    </lineage>
</organism>